<sequence length="136" mass="15703">MRERLLGSLLHAHLCGSLLWHPNLWTVCYGSLLISKLEQKYYDDNNSVFCLLLLTSSACHYDLLASGCNTFFCTLVSVGSFLYSETEFYHYFSLSLKKSQSNDKEKNIGNFMLNRTLNSNTRPNGNEFDSFEFHFK</sequence>
<evidence type="ECO:0000256" key="1">
    <source>
        <dbReference type="SAM" id="SignalP"/>
    </source>
</evidence>
<keyword evidence="1" id="KW-0732">Signal</keyword>
<organism evidence="2 3">
    <name type="scientific">Trichinella pseudospiralis</name>
    <name type="common">Parasitic roundworm</name>
    <dbReference type="NCBI Taxonomy" id="6337"/>
    <lineage>
        <taxon>Eukaryota</taxon>
        <taxon>Metazoa</taxon>
        <taxon>Ecdysozoa</taxon>
        <taxon>Nematoda</taxon>
        <taxon>Enoplea</taxon>
        <taxon>Dorylaimia</taxon>
        <taxon>Trichinellida</taxon>
        <taxon>Trichinellidae</taxon>
        <taxon>Trichinella</taxon>
    </lineage>
</organism>
<evidence type="ECO:0000313" key="3">
    <source>
        <dbReference type="Proteomes" id="UP000054632"/>
    </source>
</evidence>
<feature type="chain" id="PRO_5006877014" evidence="1">
    <location>
        <begin position="31"/>
        <end position="136"/>
    </location>
</feature>
<dbReference type="Proteomes" id="UP000054632">
    <property type="component" value="Unassembled WGS sequence"/>
</dbReference>
<comment type="caution">
    <text evidence="2">The sequence shown here is derived from an EMBL/GenBank/DDBJ whole genome shotgun (WGS) entry which is preliminary data.</text>
</comment>
<dbReference type="EMBL" id="JYDR01000130">
    <property type="protein sequence ID" value="KRY67700.1"/>
    <property type="molecule type" value="Genomic_DNA"/>
</dbReference>
<dbReference type="AlphaFoldDB" id="A0A0V1E1V8"/>
<gene>
    <name evidence="2" type="ORF">T4A_7744</name>
</gene>
<protein>
    <submittedName>
        <fullName evidence="2">Uncharacterized protein</fullName>
    </submittedName>
</protein>
<name>A0A0V1E1V8_TRIPS</name>
<feature type="signal peptide" evidence="1">
    <location>
        <begin position="1"/>
        <end position="30"/>
    </location>
</feature>
<evidence type="ECO:0000313" key="2">
    <source>
        <dbReference type="EMBL" id="KRY67700.1"/>
    </source>
</evidence>
<proteinExistence type="predicted"/>
<accession>A0A0V1E1V8</accession>
<reference evidence="2 3" key="1">
    <citation type="submission" date="2015-01" db="EMBL/GenBank/DDBJ databases">
        <title>Evolution of Trichinella species and genotypes.</title>
        <authorList>
            <person name="Korhonen P.K."/>
            <person name="Edoardo P."/>
            <person name="Giuseppe L.R."/>
            <person name="Gasser R.B."/>
        </authorList>
    </citation>
    <scope>NUCLEOTIDE SEQUENCE [LARGE SCALE GENOMIC DNA]</scope>
    <source>
        <strain evidence="2">ISS13</strain>
    </source>
</reference>